<proteinExistence type="predicted"/>
<comment type="caution">
    <text evidence="1">The sequence shown here is derived from an EMBL/GenBank/DDBJ whole genome shotgun (WGS) entry which is preliminary data.</text>
</comment>
<dbReference type="Gene3D" id="3.90.1480.10">
    <property type="entry name" value="Alpha-2,3-sialyltransferase"/>
    <property type="match status" value="1"/>
</dbReference>
<keyword evidence="2" id="KW-1185">Reference proteome</keyword>
<dbReference type="RefSeq" id="WP_126419293.1">
    <property type="nucleotide sequence ID" value="NZ_JANPRB010000009.1"/>
</dbReference>
<dbReference type="EMBL" id="VOAW01000009">
    <property type="protein sequence ID" value="TWO27226.1"/>
    <property type="molecule type" value="Genomic_DNA"/>
</dbReference>
<dbReference type="InterPro" id="IPR036715">
    <property type="entry name" value="A-2_3-sialylTrfase_sf"/>
</dbReference>
<organism evidence="1 2">
    <name type="scientific">Campylobacter insulaenigrae</name>
    <dbReference type="NCBI Taxonomy" id="260714"/>
    <lineage>
        <taxon>Bacteria</taxon>
        <taxon>Pseudomonadati</taxon>
        <taxon>Campylobacterota</taxon>
        <taxon>Epsilonproteobacteria</taxon>
        <taxon>Campylobacterales</taxon>
        <taxon>Campylobacteraceae</taxon>
        <taxon>Campylobacter</taxon>
    </lineage>
</organism>
<evidence type="ECO:0000313" key="2">
    <source>
        <dbReference type="Proteomes" id="UP000321614"/>
    </source>
</evidence>
<dbReference type="Proteomes" id="UP000321614">
    <property type="component" value="Unassembled WGS sequence"/>
</dbReference>
<keyword evidence="1" id="KW-0808">Transferase</keyword>
<accession>A0ABY3G504</accession>
<keyword evidence="1" id="KW-0328">Glycosyltransferase</keyword>
<dbReference type="SUPFAM" id="SSF102414">
    <property type="entry name" value="Alpha-2,3/8-sialyltransferase CstII"/>
    <property type="match status" value="1"/>
</dbReference>
<protein>
    <submittedName>
        <fullName evidence="1">Alpha-2,3 sialyltransferase</fullName>
    </submittedName>
</protein>
<dbReference type="Pfam" id="PF06002">
    <property type="entry name" value="CST-I"/>
    <property type="match status" value="1"/>
</dbReference>
<dbReference type="InterPro" id="IPR009251">
    <property type="entry name" value="A-2_3-sialyltransferase"/>
</dbReference>
<reference evidence="1 2" key="1">
    <citation type="submission" date="2019-07" db="EMBL/GenBank/DDBJ databases">
        <title>Rapid identification of Enteric Bacteria from Whole Genome Sequences (WGS) using Average Nucleotide Identity (ANI).</title>
        <authorList>
            <person name="Lane C."/>
        </authorList>
    </citation>
    <scope>NUCLEOTIDE SEQUENCE [LARGE SCALE GENOMIC DNA]</scope>
    <source>
        <strain evidence="1 2">2011D-8905</strain>
    </source>
</reference>
<dbReference type="GO" id="GO:0016757">
    <property type="term" value="F:glycosyltransferase activity"/>
    <property type="evidence" value="ECO:0007669"/>
    <property type="project" value="UniProtKB-KW"/>
</dbReference>
<gene>
    <name evidence="1" type="ORF">ZA01_02670</name>
</gene>
<name>A0ABY3G504_9BACT</name>
<evidence type="ECO:0000313" key="1">
    <source>
        <dbReference type="EMBL" id="TWO27226.1"/>
    </source>
</evidence>
<sequence length="296" mass="34978">MKIALIAGNGPSIKNIDYSRLPREYDVFRTNQFYFEDKYYLGKEIKFAFANPGLFLEQYFTLNNLIYKNEYHISNILCATFNLDHMVDQNLLNKAKDYFPNSEFGYEYLKKLKKFHTFIKFNEIYNNRRITSGIYMCAVAVAMGYDEIYLTGIDFYDSSLDEYAFNHKKINLSNLAPAFNDFNSKYNRHSKEMDIEALYFLQNEYNIKLYSLNCGSILSQYIDVAPICGNSFTPLDKNKNYINDILIPDKCAYHYAILANLKNTKQYSIKNNLWFRLIKDLVRLPSDIKHYLKDKR</sequence>